<name>A0A9P6E436_9AGAR</name>
<keyword evidence="3" id="KW-1185">Reference proteome</keyword>
<evidence type="ECO:0000313" key="2">
    <source>
        <dbReference type="EMBL" id="KAF9522194.1"/>
    </source>
</evidence>
<evidence type="ECO:0000313" key="3">
    <source>
        <dbReference type="Proteomes" id="UP000807306"/>
    </source>
</evidence>
<dbReference type="EMBL" id="MU157956">
    <property type="protein sequence ID" value="KAF9522194.1"/>
    <property type="molecule type" value="Genomic_DNA"/>
</dbReference>
<dbReference type="Proteomes" id="UP000807306">
    <property type="component" value="Unassembled WGS sequence"/>
</dbReference>
<feature type="region of interest" description="Disordered" evidence="1">
    <location>
        <begin position="167"/>
        <end position="242"/>
    </location>
</feature>
<feature type="compositionally biased region" description="Polar residues" evidence="1">
    <location>
        <begin position="208"/>
        <end position="237"/>
    </location>
</feature>
<comment type="caution">
    <text evidence="2">The sequence shown here is derived from an EMBL/GenBank/DDBJ whole genome shotgun (WGS) entry which is preliminary data.</text>
</comment>
<sequence>MTISPSDGFLVFDAPPRFIHDKQTFEDFDASWCAVCQKLIPPTCYHEVTPLPPSHKTSSLISGSGFTKAAVRRLVIHNQPTPLYCLPACYLADFDLTDDASTVPFRDEHTSAFNSSKNNLDVSLSSTSPLPRNYSCSTSSSTLEASYMPLSSGELIKLPIRYFSNTGSSSSYPAKPPHTHPRQEHRLVAPGTQGTLLVPNVKLKTRGRNNGNPSSKQFAIESSSQQAKPRLPSTLTRSSIESEKSEDDKVSLFFTLRKPTFKTRPWCYTSVSTYHIMPMPLPAPTKRIITCTVKQTVDGDEIEVQVEEVVEEEAKPKCLFLFAPTTRLIS</sequence>
<gene>
    <name evidence="2" type="ORF">CPB83DRAFT_840656</name>
</gene>
<accession>A0A9P6E436</accession>
<dbReference type="AlphaFoldDB" id="A0A9P6E436"/>
<reference evidence="2" key="1">
    <citation type="submission" date="2020-11" db="EMBL/GenBank/DDBJ databases">
        <authorList>
            <consortium name="DOE Joint Genome Institute"/>
            <person name="Ahrendt S."/>
            <person name="Riley R."/>
            <person name="Andreopoulos W."/>
            <person name="Labutti K."/>
            <person name="Pangilinan J."/>
            <person name="Ruiz-Duenas F.J."/>
            <person name="Barrasa J.M."/>
            <person name="Sanchez-Garcia M."/>
            <person name="Camarero S."/>
            <person name="Miyauchi S."/>
            <person name="Serrano A."/>
            <person name="Linde D."/>
            <person name="Babiker R."/>
            <person name="Drula E."/>
            <person name="Ayuso-Fernandez I."/>
            <person name="Pacheco R."/>
            <person name="Padilla G."/>
            <person name="Ferreira P."/>
            <person name="Barriuso J."/>
            <person name="Kellner H."/>
            <person name="Castanera R."/>
            <person name="Alfaro M."/>
            <person name="Ramirez L."/>
            <person name="Pisabarro A.G."/>
            <person name="Kuo A."/>
            <person name="Tritt A."/>
            <person name="Lipzen A."/>
            <person name="He G."/>
            <person name="Yan M."/>
            <person name="Ng V."/>
            <person name="Cullen D."/>
            <person name="Martin F."/>
            <person name="Rosso M.-N."/>
            <person name="Henrissat B."/>
            <person name="Hibbett D."/>
            <person name="Martinez A.T."/>
            <person name="Grigoriev I.V."/>
        </authorList>
    </citation>
    <scope>NUCLEOTIDE SEQUENCE</scope>
    <source>
        <strain evidence="2">CBS 506.95</strain>
    </source>
</reference>
<evidence type="ECO:0000256" key="1">
    <source>
        <dbReference type="SAM" id="MobiDB-lite"/>
    </source>
</evidence>
<proteinExistence type="predicted"/>
<organism evidence="2 3">
    <name type="scientific">Crepidotus variabilis</name>
    <dbReference type="NCBI Taxonomy" id="179855"/>
    <lineage>
        <taxon>Eukaryota</taxon>
        <taxon>Fungi</taxon>
        <taxon>Dikarya</taxon>
        <taxon>Basidiomycota</taxon>
        <taxon>Agaricomycotina</taxon>
        <taxon>Agaricomycetes</taxon>
        <taxon>Agaricomycetidae</taxon>
        <taxon>Agaricales</taxon>
        <taxon>Agaricineae</taxon>
        <taxon>Crepidotaceae</taxon>
        <taxon>Crepidotus</taxon>
    </lineage>
</organism>
<protein>
    <submittedName>
        <fullName evidence="2">Uncharacterized protein</fullName>
    </submittedName>
</protein>